<keyword evidence="2" id="KW-0472">Membrane</keyword>
<feature type="transmembrane region" description="Helical" evidence="2">
    <location>
        <begin position="564"/>
        <end position="583"/>
    </location>
</feature>
<feature type="region of interest" description="Disordered" evidence="1">
    <location>
        <begin position="1"/>
        <end position="24"/>
    </location>
</feature>
<evidence type="ECO:0000313" key="3">
    <source>
        <dbReference type="EMBL" id="KAK7488004.1"/>
    </source>
</evidence>
<reference evidence="3 4" key="1">
    <citation type="journal article" date="2023" name="Sci. Data">
        <title>Genome assembly of the Korean intertidal mud-creeper Batillaria attramentaria.</title>
        <authorList>
            <person name="Patra A.K."/>
            <person name="Ho P.T."/>
            <person name="Jun S."/>
            <person name="Lee S.J."/>
            <person name="Kim Y."/>
            <person name="Won Y.J."/>
        </authorList>
    </citation>
    <scope>NUCLEOTIDE SEQUENCE [LARGE SCALE GENOMIC DNA]</scope>
    <source>
        <strain evidence="3">Wonlab-2016</strain>
    </source>
</reference>
<proteinExistence type="predicted"/>
<dbReference type="Pfam" id="PF07690">
    <property type="entry name" value="MFS_1"/>
    <property type="match status" value="1"/>
</dbReference>
<gene>
    <name evidence="3" type="ORF">BaRGS_00020749</name>
</gene>
<keyword evidence="2" id="KW-0812">Transmembrane</keyword>
<dbReference type="SUPFAM" id="SSF103473">
    <property type="entry name" value="MFS general substrate transporter"/>
    <property type="match status" value="1"/>
</dbReference>
<feature type="transmembrane region" description="Helical" evidence="2">
    <location>
        <begin position="45"/>
        <end position="72"/>
    </location>
</feature>
<feature type="transmembrane region" description="Helical" evidence="2">
    <location>
        <begin position="140"/>
        <end position="166"/>
    </location>
</feature>
<sequence>MADKRERDRDRDTTPGSVDKDADEDVDVGEGTLEVVLPSPPDGGWGWVIVVASLMANIIVDGITYTFGIFLPKFQQAFQQPKRTIALAGSLQVGTYLCVGPIVSALTNRYGCKKVTVAGSVIATFAFVVSTFSPSAHILIITYGVIGGFGFGMMYLPAIVIVGYYFERRRALATGIAVCGSGIGMFIMAPLSGFLLREFDWKGALLVIAGIVFNGAAAAGGGKSQANGAAPDVEPLMKADDSKRSDNSPKKPPTPEVLKPDVTRERQKFTFSSVPNIVFSSARPGAEKHGVPQTRRTRSNTMDNLDRIRMRHLMKEVTPSAPPSRRPIGLGFIALSDANVNKVRASTHLNVSRRDIFVSGSVLHIPDHNLTQSHIRSALSMKSYQSVASRAERVLCSCLPESARETLLQMLDFTILKNKAYVMILVGNIFAMLGFYVPFVFIPERATSLGIDEGRAAFLLSIIGITNTVGRVMTGVLANLNKIDSLVINNVAMLVCGLATFLCPFCDNYYLLSAYISLSSILLCDMLGVEQLTNAFGFLTLARGVSSCAGSPLAGAIIDETGDINLAFFVGGALIICGALCHFRYTRPVYVTRTPPYARR</sequence>
<feature type="transmembrane region" description="Helical" evidence="2">
    <location>
        <begin position="420"/>
        <end position="442"/>
    </location>
</feature>
<feature type="transmembrane region" description="Helical" evidence="2">
    <location>
        <begin position="115"/>
        <end position="133"/>
    </location>
</feature>
<evidence type="ECO:0000256" key="1">
    <source>
        <dbReference type="SAM" id="MobiDB-lite"/>
    </source>
</evidence>
<dbReference type="PANTHER" id="PTHR11360:SF286">
    <property type="entry name" value="GH22266P"/>
    <property type="match status" value="1"/>
</dbReference>
<dbReference type="EMBL" id="JACVVK020000156">
    <property type="protein sequence ID" value="KAK7488004.1"/>
    <property type="molecule type" value="Genomic_DNA"/>
</dbReference>
<feature type="region of interest" description="Disordered" evidence="1">
    <location>
        <begin position="220"/>
        <end position="265"/>
    </location>
</feature>
<name>A0ABD0KLK6_9CAEN</name>
<dbReference type="Gene3D" id="1.20.1250.20">
    <property type="entry name" value="MFS general substrate transporter like domains"/>
    <property type="match status" value="2"/>
</dbReference>
<accession>A0ABD0KLK6</accession>
<dbReference type="InterPro" id="IPR036259">
    <property type="entry name" value="MFS_trans_sf"/>
</dbReference>
<feature type="compositionally biased region" description="Basic and acidic residues" evidence="1">
    <location>
        <begin position="235"/>
        <end position="249"/>
    </location>
</feature>
<dbReference type="InterPro" id="IPR011701">
    <property type="entry name" value="MFS"/>
</dbReference>
<comment type="caution">
    <text evidence="3">The sequence shown here is derived from an EMBL/GenBank/DDBJ whole genome shotgun (WGS) entry which is preliminary data.</text>
</comment>
<dbReference type="CDD" id="cd17352">
    <property type="entry name" value="MFS_MCT_SLC16"/>
    <property type="match status" value="1"/>
</dbReference>
<evidence type="ECO:0008006" key="5">
    <source>
        <dbReference type="Google" id="ProtNLM"/>
    </source>
</evidence>
<feature type="compositionally biased region" description="Basic and acidic residues" evidence="1">
    <location>
        <begin position="1"/>
        <end position="13"/>
    </location>
</feature>
<dbReference type="AlphaFoldDB" id="A0ABD0KLK6"/>
<keyword evidence="2" id="KW-1133">Transmembrane helix</keyword>
<evidence type="ECO:0000313" key="4">
    <source>
        <dbReference type="Proteomes" id="UP001519460"/>
    </source>
</evidence>
<feature type="transmembrane region" description="Helical" evidence="2">
    <location>
        <begin position="172"/>
        <end position="196"/>
    </location>
</feature>
<feature type="transmembrane region" description="Helical" evidence="2">
    <location>
        <begin position="454"/>
        <end position="474"/>
    </location>
</feature>
<feature type="transmembrane region" description="Helical" evidence="2">
    <location>
        <begin position="486"/>
        <end position="503"/>
    </location>
</feature>
<protein>
    <recommendedName>
        <fullName evidence="5">Monocarboxylate transporter</fullName>
    </recommendedName>
</protein>
<keyword evidence="4" id="KW-1185">Reference proteome</keyword>
<feature type="transmembrane region" description="Helical" evidence="2">
    <location>
        <begin position="84"/>
        <end position="103"/>
    </location>
</feature>
<organism evidence="3 4">
    <name type="scientific">Batillaria attramentaria</name>
    <dbReference type="NCBI Taxonomy" id="370345"/>
    <lineage>
        <taxon>Eukaryota</taxon>
        <taxon>Metazoa</taxon>
        <taxon>Spiralia</taxon>
        <taxon>Lophotrochozoa</taxon>
        <taxon>Mollusca</taxon>
        <taxon>Gastropoda</taxon>
        <taxon>Caenogastropoda</taxon>
        <taxon>Sorbeoconcha</taxon>
        <taxon>Cerithioidea</taxon>
        <taxon>Batillariidae</taxon>
        <taxon>Batillaria</taxon>
    </lineage>
</organism>
<dbReference type="Proteomes" id="UP001519460">
    <property type="component" value="Unassembled WGS sequence"/>
</dbReference>
<evidence type="ECO:0000256" key="2">
    <source>
        <dbReference type="SAM" id="Phobius"/>
    </source>
</evidence>
<dbReference type="PANTHER" id="PTHR11360">
    <property type="entry name" value="MONOCARBOXYLATE TRANSPORTER"/>
    <property type="match status" value="1"/>
</dbReference>
<dbReference type="InterPro" id="IPR050327">
    <property type="entry name" value="Proton-linked_MCT"/>
</dbReference>